<dbReference type="Pfam" id="PF02949">
    <property type="entry name" value="7tm_6"/>
    <property type="match status" value="1"/>
</dbReference>
<dbReference type="GO" id="GO:0007165">
    <property type="term" value="P:signal transduction"/>
    <property type="evidence" value="ECO:0007669"/>
    <property type="project" value="UniProtKB-KW"/>
</dbReference>
<evidence type="ECO:0000256" key="8">
    <source>
        <dbReference type="ARBA" id="ARBA00023224"/>
    </source>
</evidence>
<dbReference type="GO" id="GO:0004984">
    <property type="term" value="F:olfactory receptor activity"/>
    <property type="evidence" value="ECO:0007669"/>
    <property type="project" value="InterPro"/>
</dbReference>
<evidence type="ECO:0000256" key="6">
    <source>
        <dbReference type="ARBA" id="ARBA00023136"/>
    </source>
</evidence>
<comment type="similarity">
    <text evidence="9">Belongs to the insect chemoreceptor superfamily. Heteromeric odorant receptor channel (TC 1.A.69) family.</text>
</comment>
<keyword evidence="2 9" id="KW-0716">Sensory transduction</keyword>
<evidence type="ECO:0000313" key="10">
    <source>
        <dbReference type="EMBL" id="ALM26200.1"/>
    </source>
</evidence>
<keyword evidence="3 9" id="KW-0812">Transmembrane</keyword>
<keyword evidence="4 9" id="KW-0552">Olfaction</keyword>
<feature type="transmembrane region" description="Helical" evidence="9">
    <location>
        <begin position="62"/>
        <end position="82"/>
    </location>
</feature>
<feature type="transmembrane region" description="Helical" evidence="9">
    <location>
        <begin position="417"/>
        <end position="440"/>
    </location>
</feature>
<dbReference type="InterPro" id="IPR004117">
    <property type="entry name" value="7tm6_olfct_rcpt"/>
</dbReference>
<evidence type="ECO:0000256" key="1">
    <source>
        <dbReference type="ARBA" id="ARBA00004141"/>
    </source>
</evidence>
<dbReference type="AlphaFoldDB" id="A0A0S1TRB5"/>
<evidence type="ECO:0000256" key="7">
    <source>
        <dbReference type="ARBA" id="ARBA00023170"/>
    </source>
</evidence>
<evidence type="ECO:0000256" key="4">
    <source>
        <dbReference type="ARBA" id="ARBA00022725"/>
    </source>
</evidence>
<comment type="subcellular location">
    <subcellularLocation>
        <location evidence="9">Cell membrane</location>
        <topology evidence="9">Multi-pass membrane protein</topology>
    </subcellularLocation>
    <subcellularLocation>
        <location evidence="1">Membrane</location>
        <topology evidence="1">Multi-pass membrane protein</topology>
    </subcellularLocation>
</comment>
<dbReference type="PANTHER" id="PTHR21137:SF44">
    <property type="entry name" value="ODORANT RECEPTOR 13A-RELATED"/>
    <property type="match status" value="1"/>
</dbReference>
<proteinExistence type="evidence at transcript level"/>
<feature type="transmembrane region" description="Helical" evidence="9">
    <location>
        <begin position="94"/>
        <end position="112"/>
    </location>
</feature>
<keyword evidence="7 9" id="KW-0675">Receptor</keyword>
<name>A0A0S1TRB5_ATHDI</name>
<evidence type="ECO:0000256" key="5">
    <source>
        <dbReference type="ARBA" id="ARBA00022989"/>
    </source>
</evidence>
<keyword evidence="8 9" id="KW-0807">Transducer</keyword>
<evidence type="ECO:0000256" key="9">
    <source>
        <dbReference type="RuleBase" id="RU351113"/>
    </source>
</evidence>
<dbReference type="GO" id="GO:0005886">
    <property type="term" value="C:plasma membrane"/>
    <property type="evidence" value="ECO:0007669"/>
    <property type="project" value="UniProtKB-SubCell"/>
</dbReference>
<accession>A0A0S1TRB5</accession>
<gene>
    <name evidence="10" type="primary">OR12a</name>
</gene>
<dbReference type="PANTHER" id="PTHR21137">
    <property type="entry name" value="ODORANT RECEPTOR"/>
    <property type="match status" value="1"/>
</dbReference>
<protein>
    <recommendedName>
        <fullName evidence="9">Odorant receptor</fullName>
    </recommendedName>
</protein>
<organism evidence="10">
    <name type="scientific">Athetis dissimilis</name>
    <name type="common">Moth</name>
    <name type="synonym">Proxenus dissimilis</name>
    <dbReference type="NCBI Taxonomy" id="1737331"/>
    <lineage>
        <taxon>Eukaryota</taxon>
        <taxon>Metazoa</taxon>
        <taxon>Ecdysozoa</taxon>
        <taxon>Arthropoda</taxon>
        <taxon>Hexapoda</taxon>
        <taxon>Insecta</taxon>
        <taxon>Pterygota</taxon>
        <taxon>Neoptera</taxon>
        <taxon>Endopterygota</taxon>
        <taxon>Lepidoptera</taxon>
        <taxon>Glossata</taxon>
        <taxon>Ditrysia</taxon>
        <taxon>Noctuoidea</taxon>
        <taxon>Noctuidae</taxon>
        <taxon>Noctuinae</taxon>
        <taxon>Athetis</taxon>
    </lineage>
</organism>
<dbReference type="EMBL" id="KR935708">
    <property type="protein sequence ID" value="ALM26200.1"/>
    <property type="molecule type" value="mRNA"/>
</dbReference>
<evidence type="ECO:0000256" key="3">
    <source>
        <dbReference type="ARBA" id="ARBA00022692"/>
    </source>
</evidence>
<evidence type="ECO:0000256" key="2">
    <source>
        <dbReference type="ARBA" id="ARBA00022606"/>
    </source>
</evidence>
<comment type="caution">
    <text evidence="9">Lacks conserved residue(s) required for the propagation of feature annotation.</text>
</comment>
<sequence>MTSLLTKFCFKNKSKTKKLNERIYDKAGYDYTLAPAMSVLKASGIRMTHKISEKTTKLWNMYYWLQLINLCILAPSETASMWTTISQAKTFVDSIQVFGMMPCFGCLILSIIKTYKMILHRPVLENLVYELRDMWPEGELSEEEHVLIKKSFGQLRFISKGYYYVNNALLISYMTPTIYFTILRNLGYDYPIGNMVFMYWLPFDVFRPVRFEILLLVQTWHAIIVIWLNVAFDISYCLFLCHISTQFELLARRVQHLFFVKVDQQLVSSYPMASVSENLLRAGGERVESYGDSYWEDRQNKEIVAIVQRHHALIRLTGDVEDLCSFALLINFINSSIIICFCGFCCVLFEKWNEMAYKSFLTTSLSQTFLLCWYGQKLIDASQKLADALYNCGWYNTGSKRARSAVLIMMHRAQKGIYVTTYGFSIISLASYSTIIKSAWSYFTLLLNFFKDKSID</sequence>
<dbReference type="GO" id="GO:0005549">
    <property type="term" value="F:odorant binding"/>
    <property type="evidence" value="ECO:0007669"/>
    <property type="project" value="InterPro"/>
</dbReference>
<feature type="transmembrane region" description="Helical" evidence="9">
    <location>
        <begin position="161"/>
        <end position="182"/>
    </location>
</feature>
<reference evidence="10" key="1">
    <citation type="journal article" date="2016" name="PLoS ONE">
        <title>Identification of Putative Chemosensory Receptor Genes from the Athetis dissimilis Antennal Transcriptome.</title>
        <authorList>
            <person name="Dong J."/>
            <person name="Song Y."/>
            <person name="Li W."/>
            <person name="Shi J."/>
            <person name="Wang Z."/>
        </authorList>
    </citation>
    <scope>NUCLEOTIDE SEQUENCE</scope>
    <source>
        <tissue evidence="10">Antenna</tissue>
    </source>
</reference>
<keyword evidence="5 9" id="KW-1133">Transmembrane helix</keyword>
<keyword evidence="6 9" id="KW-0472">Membrane</keyword>
<feature type="transmembrane region" description="Helical" evidence="9">
    <location>
        <begin position="326"/>
        <end position="349"/>
    </location>
</feature>